<keyword evidence="3" id="KW-1185">Reference proteome</keyword>
<protein>
    <recommendedName>
        <fullName evidence="1">DUF5675 domain-containing protein</fullName>
    </recommendedName>
</protein>
<proteinExistence type="predicted"/>
<name>A0A1N7Q481_9BACT</name>
<dbReference type="STRING" id="529505.SAMN05421761_1285"/>
<accession>A0A1N7Q481</accession>
<gene>
    <name evidence="2" type="ORF">SAMN05421761_1285</name>
</gene>
<dbReference type="Proteomes" id="UP000186026">
    <property type="component" value="Unassembled WGS sequence"/>
</dbReference>
<evidence type="ECO:0000313" key="2">
    <source>
        <dbReference type="EMBL" id="SIT17509.1"/>
    </source>
</evidence>
<organism evidence="2 3">
    <name type="scientific">Belliella pelovolcani</name>
    <dbReference type="NCBI Taxonomy" id="529505"/>
    <lineage>
        <taxon>Bacteria</taxon>
        <taxon>Pseudomonadati</taxon>
        <taxon>Bacteroidota</taxon>
        <taxon>Cytophagia</taxon>
        <taxon>Cytophagales</taxon>
        <taxon>Cyclobacteriaceae</taxon>
        <taxon>Belliella</taxon>
    </lineage>
</organism>
<dbReference type="OrthoDB" id="707810at2"/>
<dbReference type="InterPro" id="IPR043732">
    <property type="entry name" value="DUF5675"/>
</dbReference>
<reference evidence="3" key="1">
    <citation type="submission" date="2017-01" db="EMBL/GenBank/DDBJ databases">
        <authorList>
            <person name="Varghese N."/>
            <person name="Submissions S."/>
        </authorList>
    </citation>
    <scope>NUCLEOTIDE SEQUENCE [LARGE SCALE GENOMIC DNA]</scope>
    <source>
        <strain evidence="3">DSM 46698</strain>
    </source>
</reference>
<dbReference type="AlphaFoldDB" id="A0A1N7Q481"/>
<dbReference type="RefSeq" id="WP_076503114.1">
    <property type="nucleotide sequence ID" value="NZ_FTOP01000028.1"/>
</dbReference>
<sequence length="147" mass="17102">MILYLEREYWPCGTNGTIKIDEFKLCHTIEWPWNRNEPDSCIPEGIYPLQKHYDEELQLHLLLFDVPGRGKVKILPSCNLEQEKPGSIIPVSRLRGEGQGSQSRLAFEKFKELVFSVFESKEDVLLEIRSNPSNALNLAKLEQRWMV</sequence>
<dbReference type="Pfam" id="PF18925">
    <property type="entry name" value="DUF5675"/>
    <property type="match status" value="1"/>
</dbReference>
<evidence type="ECO:0000313" key="3">
    <source>
        <dbReference type="Proteomes" id="UP000186026"/>
    </source>
</evidence>
<feature type="domain" description="DUF5675" evidence="1">
    <location>
        <begin position="5"/>
        <end position="114"/>
    </location>
</feature>
<evidence type="ECO:0000259" key="1">
    <source>
        <dbReference type="Pfam" id="PF18925"/>
    </source>
</evidence>
<dbReference type="EMBL" id="FTOP01000028">
    <property type="protein sequence ID" value="SIT17509.1"/>
    <property type="molecule type" value="Genomic_DNA"/>
</dbReference>